<reference evidence="1 2" key="1">
    <citation type="journal article" date="2016" name="Nat. Commun.">
        <title>Thousands of microbial genomes shed light on interconnected biogeochemical processes in an aquifer system.</title>
        <authorList>
            <person name="Anantharaman K."/>
            <person name="Brown C.T."/>
            <person name="Hug L.A."/>
            <person name="Sharon I."/>
            <person name="Castelle C.J."/>
            <person name="Probst A.J."/>
            <person name="Thomas B.C."/>
            <person name="Singh A."/>
            <person name="Wilkins M.J."/>
            <person name="Karaoz U."/>
            <person name="Brodie E.L."/>
            <person name="Williams K.H."/>
            <person name="Hubbard S.S."/>
            <person name="Banfield J.F."/>
        </authorList>
    </citation>
    <scope>NUCLEOTIDE SEQUENCE [LARGE SCALE GENOMIC DNA]</scope>
</reference>
<evidence type="ECO:0000313" key="1">
    <source>
        <dbReference type="EMBL" id="OGF77469.1"/>
    </source>
</evidence>
<accession>A0A1F5WP89</accession>
<gene>
    <name evidence="1" type="ORF">A3F23_00630</name>
</gene>
<name>A0A1F5WP89_9BACT</name>
<proteinExistence type="predicted"/>
<dbReference type="Proteomes" id="UP000177723">
    <property type="component" value="Unassembled WGS sequence"/>
</dbReference>
<dbReference type="EMBL" id="MFHT01000017">
    <property type="protein sequence ID" value="OGF77469.1"/>
    <property type="molecule type" value="Genomic_DNA"/>
</dbReference>
<evidence type="ECO:0000313" key="2">
    <source>
        <dbReference type="Proteomes" id="UP000177723"/>
    </source>
</evidence>
<protein>
    <submittedName>
        <fullName evidence="1">Uncharacterized protein</fullName>
    </submittedName>
</protein>
<organism evidence="1 2">
    <name type="scientific">Candidatus Giovannonibacteria bacterium RIFCSPHIGHO2_12_FULL_43_15</name>
    <dbReference type="NCBI Taxonomy" id="1798341"/>
    <lineage>
        <taxon>Bacteria</taxon>
        <taxon>Candidatus Giovannoniibacteriota</taxon>
    </lineage>
</organism>
<sequence length="339" mass="37053">MDFFLFDPRPGKENPAVDVGIEVTVPALKGLCEVDIDPQHGSNGKPVPAACAVVHERLESEDPGLVLAKTVGTVRLDADSLTAFALLEKGIFGVDPFLVVSISRIDGLGPNAGEMPREHSEVFSALSRLALADKRPLAEKILLASEILRGGGKEFIYQALAERAEQKKQLLATARVDRHESFVVVEATLPGVFDYEAFETDVIVAINPAFRFQNGEPHRKVSIARRSEHIPFPIREVLEDLQEIEPGWGGGANIIGSPQGEECVVFTETIIKIVTDHVRCTCGWLDQSHYCYAGVFPDDECITHVGGPVTPPPIGQQGLNWAYIEACPNCYKYAPRCKK</sequence>
<dbReference type="AlphaFoldDB" id="A0A1F5WP89"/>
<comment type="caution">
    <text evidence="1">The sequence shown here is derived from an EMBL/GenBank/DDBJ whole genome shotgun (WGS) entry which is preliminary data.</text>
</comment>